<sequence>MAEGITEEEMEIDLMIRTASGESFENVKQTVTNAIKKALKENDIKVFKIDIKEEPEW</sequence>
<keyword evidence="2" id="KW-1185">Reference proteome</keyword>
<organism evidence="1 2">
    <name type="scientific">Metabacillus hrfriensis</name>
    <dbReference type="NCBI Taxonomy" id="3048891"/>
    <lineage>
        <taxon>Bacteria</taxon>
        <taxon>Bacillati</taxon>
        <taxon>Bacillota</taxon>
        <taxon>Bacilli</taxon>
        <taxon>Bacillales</taxon>
        <taxon>Bacillaceae</taxon>
        <taxon>Metabacillus</taxon>
    </lineage>
</organism>
<gene>
    <name evidence="1" type="ORF">QLQ22_11885</name>
</gene>
<dbReference type="EMBL" id="CP126116">
    <property type="protein sequence ID" value="WHZ59983.1"/>
    <property type="molecule type" value="Genomic_DNA"/>
</dbReference>
<evidence type="ECO:0000313" key="1">
    <source>
        <dbReference type="EMBL" id="WHZ59983.1"/>
    </source>
</evidence>
<reference evidence="2" key="1">
    <citation type="journal article" date="2025" name="Aquaculture">
        <title>Assessment of the bioflocculant production and safety properties of Metabacillus hrfriensis sp. nov. based on phenotypic and whole-genome sequencing analysis.</title>
        <authorList>
            <person name="Zhang R."/>
            <person name="Zhao Z."/>
            <person name="Luo L."/>
            <person name="Wang S."/>
            <person name="Guo K."/>
            <person name="Xu W."/>
        </authorList>
    </citation>
    <scope>NUCLEOTIDE SEQUENCE [LARGE SCALE GENOMIC DNA]</scope>
    <source>
        <strain evidence="2">CT-WN-B3</strain>
    </source>
</reference>
<protein>
    <submittedName>
        <fullName evidence="1">Uncharacterized protein</fullName>
    </submittedName>
</protein>
<proteinExistence type="predicted"/>
<dbReference type="Proteomes" id="UP001226091">
    <property type="component" value="Chromosome"/>
</dbReference>
<name>A0ACD4RHJ3_9BACI</name>
<accession>A0ACD4RHJ3</accession>
<evidence type="ECO:0000313" key="2">
    <source>
        <dbReference type="Proteomes" id="UP001226091"/>
    </source>
</evidence>